<dbReference type="Gene3D" id="3.90.220.20">
    <property type="entry name" value="DNA methylase specificity domains"/>
    <property type="match status" value="2"/>
</dbReference>
<accession>A0A5P8K7V1</accession>
<comment type="similarity">
    <text evidence="1">Belongs to the type-I restriction system S methylase family.</text>
</comment>
<proteinExistence type="inferred from homology"/>
<feature type="domain" description="Type I restriction modification DNA specificity" evidence="4">
    <location>
        <begin position="77"/>
        <end position="182"/>
    </location>
</feature>
<evidence type="ECO:0000313" key="5">
    <source>
        <dbReference type="EMBL" id="QFQ99181.1"/>
    </source>
</evidence>
<dbReference type="Pfam" id="PF01420">
    <property type="entry name" value="Methylase_S"/>
    <property type="match status" value="2"/>
</dbReference>
<dbReference type="GO" id="GO:0003677">
    <property type="term" value="F:DNA binding"/>
    <property type="evidence" value="ECO:0007669"/>
    <property type="project" value="UniProtKB-KW"/>
</dbReference>
<feature type="domain" description="Type I restriction modification DNA specificity" evidence="4">
    <location>
        <begin position="219"/>
        <end position="357"/>
    </location>
</feature>
<dbReference type="SUPFAM" id="SSF116734">
    <property type="entry name" value="DNA methylase specificity domain"/>
    <property type="match status" value="2"/>
</dbReference>
<protein>
    <submittedName>
        <fullName evidence="5">Restriction endonuclease subunit S</fullName>
    </submittedName>
</protein>
<dbReference type="Proteomes" id="UP000327294">
    <property type="component" value="Chromosome"/>
</dbReference>
<sequence length="411" mass="44698">MADWRSVKIEDLAAPGKNSLATGPFGSAIGSRFFREEGVPVIRGSNLSLKVGDRLLDDEIVFVDESKADEFSRSVARQGDLVFTCWGTVGQIGLVDSRARFDRYIVSNKQMKLTPDPKHTDSLFLYYALSSPEAVAQVQGVAIGSSVPGFNLTQLRQVVISCPPLYEQKAIAEALGALDDKIVGNERIATVAIELADAHYARAVRELDFGPETFASTATVAGGGTPSTKVEGYWGGEIAWSTPTDVTALTAPYLFETGRTITAKGLENCASQLYPAQSILMTSRATIGAFALPQMPAAVNQGFIVVLPPTEELRWWLFHEMRSRVEEMISLANGSTFLELSRKNFKAMPIRLASDQNIAEFARAVSPLHRRAAQAAAESRTLATLRDTLLPQLMSGKLRVRDAEKIVEDAV</sequence>
<keyword evidence="3" id="KW-0238">DNA-binding</keyword>
<dbReference type="InterPro" id="IPR044946">
    <property type="entry name" value="Restrct_endonuc_typeI_TRD_sf"/>
</dbReference>
<dbReference type="PANTHER" id="PTHR30408:SF12">
    <property type="entry name" value="TYPE I RESTRICTION ENZYME MJAVIII SPECIFICITY SUBUNIT"/>
    <property type="match status" value="1"/>
</dbReference>
<dbReference type="AlphaFoldDB" id="A0A5P8K7V1"/>
<dbReference type="Gene3D" id="1.10.287.1120">
    <property type="entry name" value="Bipartite methylase S protein"/>
    <property type="match status" value="1"/>
</dbReference>
<dbReference type="CDD" id="cd17273">
    <property type="entry name" value="RMtype1_S_EcoJA69PI-TRD1-CR1_like"/>
    <property type="match status" value="1"/>
</dbReference>
<dbReference type="PANTHER" id="PTHR30408">
    <property type="entry name" value="TYPE-1 RESTRICTION ENZYME ECOKI SPECIFICITY PROTEIN"/>
    <property type="match status" value="1"/>
</dbReference>
<keyword evidence="5" id="KW-0378">Hydrolase</keyword>
<name>A0A5P8K7V1_9ACTN</name>
<dbReference type="KEGG" id="sphv:F9278_26965"/>
<evidence type="ECO:0000259" key="4">
    <source>
        <dbReference type="Pfam" id="PF01420"/>
    </source>
</evidence>
<keyword evidence="5" id="KW-0540">Nuclease</keyword>
<organism evidence="5 6">
    <name type="scientific">Streptomyces phaeolivaceus</name>
    <dbReference type="NCBI Taxonomy" id="2653200"/>
    <lineage>
        <taxon>Bacteria</taxon>
        <taxon>Bacillati</taxon>
        <taxon>Actinomycetota</taxon>
        <taxon>Actinomycetes</taxon>
        <taxon>Kitasatosporales</taxon>
        <taxon>Streptomycetaceae</taxon>
        <taxon>Streptomyces</taxon>
    </lineage>
</organism>
<dbReference type="InterPro" id="IPR000055">
    <property type="entry name" value="Restrct_endonuc_typeI_TRD"/>
</dbReference>
<dbReference type="RefSeq" id="WP_152170611.1">
    <property type="nucleotide sequence ID" value="NZ_CP045096.1"/>
</dbReference>
<evidence type="ECO:0000256" key="1">
    <source>
        <dbReference type="ARBA" id="ARBA00010923"/>
    </source>
</evidence>
<dbReference type="EMBL" id="CP045096">
    <property type="protein sequence ID" value="QFQ99181.1"/>
    <property type="molecule type" value="Genomic_DNA"/>
</dbReference>
<keyword evidence="5" id="KW-0255">Endonuclease</keyword>
<evidence type="ECO:0000256" key="3">
    <source>
        <dbReference type="ARBA" id="ARBA00023125"/>
    </source>
</evidence>
<reference evidence="5 6" key="1">
    <citation type="submission" date="2019-10" db="EMBL/GenBank/DDBJ databases">
        <title>Streptomyces sp. strain GY16 isolated from leaves of Broussonetia papyrifera.</title>
        <authorList>
            <person name="Mo P."/>
        </authorList>
    </citation>
    <scope>NUCLEOTIDE SEQUENCE [LARGE SCALE GENOMIC DNA]</scope>
    <source>
        <strain evidence="5 6">GY16</strain>
    </source>
</reference>
<gene>
    <name evidence="5" type="ORF">F9278_26965</name>
</gene>
<keyword evidence="2" id="KW-0680">Restriction system</keyword>
<evidence type="ECO:0000313" key="6">
    <source>
        <dbReference type="Proteomes" id="UP000327294"/>
    </source>
</evidence>
<dbReference type="InterPro" id="IPR052021">
    <property type="entry name" value="Type-I_RS_S_subunit"/>
</dbReference>
<dbReference type="REBASE" id="373158">
    <property type="entry name" value="S.SspGY16ORF26960P"/>
</dbReference>
<keyword evidence="6" id="KW-1185">Reference proteome</keyword>
<evidence type="ECO:0000256" key="2">
    <source>
        <dbReference type="ARBA" id="ARBA00022747"/>
    </source>
</evidence>
<dbReference type="GO" id="GO:0004519">
    <property type="term" value="F:endonuclease activity"/>
    <property type="evidence" value="ECO:0007669"/>
    <property type="project" value="UniProtKB-KW"/>
</dbReference>
<dbReference type="GO" id="GO:0009307">
    <property type="term" value="P:DNA restriction-modification system"/>
    <property type="evidence" value="ECO:0007669"/>
    <property type="project" value="UniProtKB-KW"/>
</dbReference>